<feature type="region of interest" description="Disordered" evidence="2">
    <location>
        <begin position="384"/>
        <end position="596"/>
    </location>
</feature>
<feature type="compositionally biased region" description="Polar residues" evidence="2">
    <location>
        <begin position="468"/>
        <end position="477"/>
    </location>
</feature>
<dbReference type="InterPro" id="IPR018222">
    <property type="entry name" value="Nuclear_transport_factor_2_euk"/>
</dbReference>
<dbReference type="PANTHER" id="PTHR10693:SF20">
    <property type="entry name" value="AT27578P"/>
    <property type="match status" value="1"/>
</dbReference>
<sequence>MSAYSVHPVTAPGSSTGPGFHHNQTSAFSAHHHPYGQASGSSAALHQPPSSGARGGAAPYGQQHHLHQQQPLQQIHLQQPPLPPPPHHQYQGFTNAVAYHQPSSQANSAQIHPSHHPYSQQTGATGPAGTLATASALAAAQNASPTTGTTPDGSMMGSQTSNASSAFLYQGARQQGTPNTALSSSPSSTSAMLVEGAPSLSASGSPQPPPPAQSGGGGGKRGFLPLEVAHSFVYQYYCMLHDTPVDLHRFYDYDSQVIRTTDREGASNAGRYSDIRVMGQHEIYGAYERGRFEKTTCRVRVIDAQENKDGGMLILVAGRLKHADEPREREFCQTVFLARQKPPRTGWYVTNEIFCYLDAAVEEVAQAAKEEALASRPSVELQLCQEQASSSQGSGSARLVSAPSPTTTSLLDEESNSPAAGAVGVPEPSSSSSGGDGLSPGDSSPLADSAEDTAVACSSDSVEESKHSQQQRLTSGESPGVGGNASVAPEVRGLREAGTAYEDDEGEEEGTVQDRRKKEPRDETSPTEGGSTGERGADQAGSPQQNKQQPRRWKREESGRRNSENAVADANWPKPGELAFQAQKCETQAQQQMQEAYNYDPKSFAFKVVHNAPRTTNGPKGFAVPASNSRSPGLTATGGGGSGRSSPQNPPAPVGGRSWGGGRGSQNSNSPGSPETWNNSGSQDSPPPSGNKKLVVLSEMPPEFTVEELKKAVADQLRKFNEGQAVEIKKPASGRSFGWFLELDCRQSAEYLMQQGLYVRGRQMRLEFARQQGSGGARGGGGRGGGGRGGRGGWSSHRPQTNGGRDTYYTLKGESSQDGRGGGTASAGGSAATGCEEDHRYNNHTHRTRFYGTRGGSGGGQGGGDHEFSNNQGSSHDVSNTVEGGGEGGQWIDAGRRGKRNNAGGGLNSPGERKGNFGSGSGGRGGAGGGGGAVRARGGGGGAGRRVGGGTDQQGQGAGWSSR</sequence>
<feature type="compositionally biased region" description="Gly residues" evidence="2">
    <location>
        <begin position="853"/>
        <end position="863"/>
    </location>
</feature>
<feature type="compositionally biased region" description="Polar residues" evidence="2">
    <location>
        <begin position="173"/>
        <end position="182"/>
    </location>
</feature>
<feature type="compositionally biased region" description="Polar residues" evidence="2">
    <location>
        <begin position="101"/>
        <end position="111"/>
    </location>
</feature>
<feature type="compositionally biased region" description="Gly residues" evidence="2">
    <location>
        <begin position="773"/>
        <end position="793"/>
    </location>
</feature>
<dbReference type="GO" id="GO:0005829">
    <property type="term" value="C:cytosol"/>
    <property type="evidence" value="ECO:0007669"/>
    <property type="project" value="TreeGrafter"/>
</dbReference>
<keyword evidence="5" id="KW-1185">Reference proteome</keyword>
<feature type="compositionally biased region" description="Basic and acidic residues" evidence="2">
    <location>
        <begin position="554"/>
        <end position="563"/>
    </location>
</feature>
<dbReference type="PANTHER" id="PTHR10693">
    <property type="entry name" value="RAS GTPASE-ACTIVATING PROTEIN-BINDING PROTEIN"/>
    <property type="match status" value="1"/>
</dbReference>
<feature type="compositionally biased region" description="Low complexity" evidence="2">
    <location>
        <begin position="387"/>
        <end position="397"/>
    </location>
</feature>
<feature type="compositionally biased region" description="Basic and acidic residues" evidence="2">
    <location>
        <begin position="512"/>
        <end position="524"/>
    </location>
</feature>
<name>A0A2C6KMM5_9APIC</name>
<dbReference type="InterPro" id="IPR032710">
    <property type="entry name" value="NTF2-like_dom_sf"/>
</dbReference>
<feature type="compositionally biased region" description="Low complexity" evidence="2">
    <location>
        <begin position="119"/>
        <end position="147"/>
    </location>
</feature>
<evidence type="ECO:0000259" key="3">
    <source>
        <dbReference type="PROSITE" id="PS50177"/>
    </source>
</evidence>
<dbReference type="AlphaFoldDB" id="A0A2C6KMM5"/>
<dbReference type="SUPFAM" id="SSF54928">
    <property type="entry name" value="RNA-binding domain, RBD"/>
    <property type="match status" value="1"/>
</dbReference>
<dbReference type="EMBL" id="MIGC01004727">
    <property type="protein sequence ID" value="PHJ17732.1"/>
    <property type="molecule type" value="Genomic_DNA"/>
</dbReference>
<feature type="compositionally biased region" description="Low complexity" evidence="2">
    <location>
        <begin position="68"/>
        <end position="79"/>
    </location>
</feature>
<feature type="compositionally biased region" description="Polar residues" evidence="2">
    <location>
        <begin position="675"/>
        <end position="684"/>
    </location>
</feature>
<evidence type="ECO:0000313" key="5">
    <source>
        <dbReference type="Proteomes" id="UP000221165"/>
    </source>
</evidence>
<dbReference type="InterPro" id="IPR002075">
    <property type="entry name" value="NTF2_dom"/>
</dbReference>
<feature type="compositionally biased region" description="Acidic residues" evidence="2">
    <location>
        <begin position="501"/>
        <end position="511"/>
    </location>
</feature>
<feature type="compositionally biased region" description="Polar residues" evidence="2">
    <location>
        <begin position="148"/>
        <end position="160"/>
    </location>
</feature>
<dbReference type="Gene3D" id="3.30.70.330">
    <property type="match status" value="1"/>
</dbReference>
<feature type="region of interest" description="Disordered" evidence="2">
    <location>
        <begin position="197"/>
        <end position="219"/>
    </location>
</feature>
<dbReference type="GO" id="GO:0003729">
    <property type="term" value="F:mRNA binding"/>
    <property type="evidence" value="ECO:0007669"/>
    <property type="project" value="TreeGrafter"/>
</dbReference>
<accession>A0A2C6KMM5</accession>
<dbReference type="Pfam" id="PF02136">
    <property type="entry name" value="NTF2"/>
    <property type="match status" value="1"/>
</dbReference>
<feature type="compositionally biased region" description="Gly residues" evidence="2">
    <location>
        <begin position="917"/>
        <end position="963"/>
    </location>
</feature>
<reference evidence="4 5" key="1">
    <citation type="journal article" date="2017" name="Int. J. Parasitol.">
        <title>The genome of the protozoan parasite Cystoisospora suis and a reverse vaccinology approach to identify vaccine candidates.</title>
        <authorList>
            <person name="Palmieri N."/>
            <person name="Shrestha A."/>
            <person name="Ruttkowski B."/>
            <person name="Beck T."/>
            <person name="Vogl C."/>
            <person name="Tomley F."/>
            <person name="Blake D.P."/>
            <person name="Joachim A."/>
        </authorList>
    </citation>
    <scope>NUCLEOTIDE SEQUENCE [LARGE SCALE GENOMIC DNA]</scope>
    <source>
        <strain evidence="4 5">Wien I</strain>
    </source>
</reference>
<dbReference type="Gene3D" id="3.10.450.50">
    <property type="match status" value="1"/>
</dbReference>
<dbReference type="VEuPathDB" id="ToxoDB:CSUI_008445"/>
<feature type="compositionally biased region" description="Polar residues" evidence="2">
    <location>
        <begin position="38"/>
        <end position="50"/>
    </location>
</feature>
<dbReference type="InterPro" id="IPR012677">
    <property type="entry name" value="Nucleotide-bd_a/b_plait_sf"/>
</dbReference>
<comment type="caution">
    <text evidence="4">The sequence shown here is derived from an EMBL/GenBank/DDBJ whole genome shotgun (WGS) entry which is preliminary data.</text>
</comment>
<evidence type="ECO:0000256" key="1">
    <source>
        <dbReference type="ARBA" id="ARBA00022884"/>
    </source>
</evidence>
<dbReference type="GO" id="GO:1990904">
    <property type="term" value="C:ribonucleoprotein complex"/>
    <property type="evidence" value="ECO:0007669"/>
    <property type="project" value="TreeGrafter"/>
</dbReference>
<feature type="compositionally biased region" description="Low complexity" evidence="2">
    <location>
        <begin position="581"/>
        <end position="596"/>
    </location>
</feature>
<feature type="compositionally biased region" description="Low complexity" evidence="2">
    <location>
        <begin position="428"/>
        <end position="446"/>
    </location>
</feature>
<feature type="region of interest" description="Disordered" evidence="2">
    <location>
        <begin position="173"/>
        <end position="192"/>
    </location>
</feature>
<organism evidence="4 5">
    <name type="scientific">Cystoisospora suis</name>
    <dbReference type="NCBI Taxonomy" id="483139"/>
    <lineage>
        <taxon>Eukaryota</taxon>
        <taxon>Sar</taxon>
        <taxon>Alveolata</taxon>
        <taxon>Apicomplexa</taxon>
        <taxon>Conoidasida</taxon>
        <taxon>Coccidia</taxon>
        <taxon>Eucoccidiorida</taxon>
        <taxon>Eimeriorina</taxon>
        <taxon>Sarcocystidae</taxon>
        <taxon>Cystoisospora</taxon>
    </lineage>
</organism>
<feature type="domain" description="NTF2" evidence="3">
    <location>
        <begin position="228"/>
        <end position="356"/>
    </location>
</feature>
<dbReference type="PROSITE" id="PS50177">
    <property type="entry name" value="NTF2_DOMAIN"/>
    <property type="match status" value="1"/>
</dbReference>
<dbReference type="SUPFAM" id="SSF54427">
    <property type="entry name" value="NTF2-like"/>
    <property type="match status" value="1"/>
</dbReference>
<dbReference type="OrthoDB" id="339151at2759"/>
<proteinExistence type="predicted"/>
<dbReference type="Proteomes" id="UP000221165">
    <property type="component" value="Unassembled WGS sequence"/>
</dbReference>
<dbReference type="CDD" id="cd00780">
    <property type="entry name" value="NTF2"/>
    <property type="match status" value="1"/>
</dbReference>
<feature type="region of interest" description="Disordered" evidence="2">
    <location>
        <begin position="770"/>
        <end position="963"/>
    </location>
</feature>
<keyword evidence="1" id="KW-0694">RNA-binding</keyword>
<dbReference type="InterPro" id="IPR039539">
    <property type="entry name" value="Ras_GTPase_bind_prot"/>
</dbReference>
<feature type="compositionally biased region" description="Low complexity" evidence="2">
    <location>
        <begin position="665"/>
        <end position="674"/>
    </location>
</feature>
<feature type="region of interest" description="Disordered" evidence="2">
    <location>
        <begin position="610"/>
        <end position="694"/>
    </location>
</feature>
<gene>
    <name evidence="4" type="ORF">CSUI_008445</name>
</gene>
<dbReference type="RefSeq" id="XP_067919447.1">
    <property type="nucleotide sequence ID" value="XM_068068578.1"/>
</dbReference>
<dbReference type="GeneID" id="94431789"/>
<feature type="compositionally biased region" description="Polar residues" evidence="2">
    <location>
        <begin position="12"/>
        <end position="28"/>
    </location>
</feature>
<evidence type="ECO:0000313" key="4">
    <source>
        <dbReference type="EMBL" id="PHJ17732.1"/>
    </source>
</evidence>
<feature type="region of interest" description="Disordered" evidence="2">
    <location>
        <begin position="1"/>
        <end position="160"/>
    </location>
</feature>
<feature type="compositionally biased region" description="Polar residues" evidence="2">
    <location>
        <begin position="869"/>
        <end position="882"/>
    </location>
</feature>
<protein>
    <submittedName>
        <fullName evidence="4">Nuclear transport factor 2 domain-containing protein</fullName>
    </submittedName>
</protein>
<feature type="compositionally biased region" description="Low complexity" evidence="2">
    <location>
        <begin position="183"/>
        <end position="192"/>
    </location>
</feature>
<evidence type="ECO:0000256" key="2">
    <source>
        <dbReference type="SAM" id="MobiDB-lite"/>
    </source>
</evidence>
<dbReference type="InterPro" id="IPR035979">
    <property type="entry name" value="RBD_domain_sf"/>
</dbReference>